<reference evidence="2 3" key="1">
    <citation type="submission" date="2016-03" db="EMBL/GenBank/DDBJ databases">
        <title>Comparative genomics of Pseudogymnoascus destructans, the fungus causing white-nose syndrome of bats.</title>
        <authorList>
            <person name="Palmer J.M."/>
            <person name="Drees K.P."/>
            <person name="Foster J.T."/>
            <person name="Lindner D.L."/>
        </authorList>
    </citation>
    <scope>NUCLEOTIDE SEQUENCE [LARGE SCALE GENOMIC DNA]</scope>
    <source>
        <strain evidence="2 3">UAMH 10579</strain>
    </source>
</reference>
<dbReference type="Proteomes" id="UP000091956">
    <property type="component" value="Unassembled WGS sequence"/>
</dbReference>
<dbReference type="CDD" id="cd09917">
    <property type="entry name" value="F-box_SF"/>
    <property type="match status" value="1"/>
</dbReference>
<dbReference type="AlphaFoldDB" id="A0A1B8GQS4"/>
<evidence type="ECO:0000313" key="2">
    <source>
        <dbReference type="EMBL" id="OBT98188.1"/>
    </source>
</evidence>
<dbReference type="GeneID" id="28837201"/>
<protein>
    <recommendedName>
        <fullName evidence="4">F-box domain-containing protein</fullName>
    </recommendedName>
</protein>
<dbReference type="SUPFAM" id="SSF81383">
    <property type="entry name" value="F-box domain"/>
    <property type="match status" value="1"/>
</dbReference>
<proteinExistence type="predicted"/>
<evidence type="ECO:0008006" key="4">
    <source>
        <dbReference type="Google" id="ProtNLM"/>
    </source>
</evidence>
<dbReference type="RefSeq" id="XP_018131921.1">
    <property type="nucleotide sequence ID" value="XM_018273297.2"/>
</dbReference>
<name>A0A1B8GQS4_9PEZI</name>
<sequence length="424" mass="47045">MGQYFMISAPRLRRALGNGGKLREMLFGGTAKALVHVLAVPIEPQLPPSSSLDSTLVPTEPKYTPPAIDVVTSGPAKDPPTVVHSRPGKRQANDEAPSQRVKKLETTTSSDFDKGAKASFLTTFPSLPPELHELIFAHLDSIEDLICLSVTSRYFWVIGYKHIQQYYTSLLGRWAGHNIICIGDYVDAGDYPPHLFSAEEEQELNQMKVGFDGNCLDSSAGSDTSADAQPLTLYDLAIEPMGTIEEVVDLYQTSTRTLHACMRRCRSSKRLSDFKHPELVMRNSTYFPASQTWILRNLTTHEFVLPTAVALKPEYINGPFIHGLGFGEVVMARTCWTSDYGVAMSCGADICRGVWAGHRFDITTLSRHDEESRGGEWTDVSEDVSKEIAHIWECEDGPDWREIIHNTISALERGDDSDSCVSDD</sequence>
<dbReference type="InterPro" id="IPR036047">
    <property type="entry name" value="F-box-like_dom_sf"/>
</dbReference>
<dbReference type="STRING" id="342668.A0A1B8GQS4"/>
<accession>A0A1B8GQS4</accession>
<reference evidence="3" key="2">
    <citation type="journal article" date="2018" name="Nat. Commun.">
        <title>Extreme sensitivity to ultraviolet light in the fungal pathogen causing white-nose syndrome of bats.</title>
        <authorList>
            <person name="Palmer J.M."/>
            <person name="Drees K.P."/>
            <person name="Foster J.T."/>
            <person name="Lindner D.L."/>
        </authorList>
    </citation>
    <scope>NUCLEOTIDE SEQUENCE [LARGE SCALE GENOMIC DNA]</scope>
    <source>
        <strain evidence="3">UAMH 10579</strain>
    </source>
</reference>
<dbReference type="OrthoDB" id="2588098at2759"/>
<feature type="compositionally biased region" description="Polar residues" evidence="1">
    <location>
        <begin position="48"/>
        <end position="57"/>
    </location>
</feature>
<feature type="region of interest" description="Disordered" evidence="1">
    <location>
        <begin position="48"/>
        <end position="108"/>
    </location>
</feature>
<evidence type="ECO:0000256" key="1">
    <source>
        <dbReference type="SAM" id="MobiDB-lite"/>
    </source>
</evidence>
<evidence type="ECO:0000313" key="3">
    <source>
        <dbReference type="Proteomes" id="UP000091956"/>
    </source>
</evidence>
<dbReference type="EMBL" id="KV460218">
    <property type="protein sequence ID" value="OBT98188.1"/>
    <property type="molecule type" value="Genomic_DNA"/>
</dbReference>
<gene>
    <name evidence="2" type="ORF">VE01_03815</name>
</gene>
<keyword evidence="3" id="KW-1185">Reference proteome</keyword>
<organism evidence="2 3">
    <name type="scientific">Pseudogymnoascus verrucosus</name>
    <dbReference type="NCBI Taxonomy" id="342668"/>
    <lineage>
        <taxon>Eukaryota</taxon>
        <taxon>Fungi</taxon>
        <taxon>Dikarya</taxon>
        <taxon>Ascomycota</taxon>
        <taxon>Pezizomycotina</taxon>
        <taxon>Leotiomycetes</taxon>
        <taxon>Thelebolales</taxon>
        <taxon>Thelebolaceae</taxon>
        <taxon>Pseudogymnoascus</taxon>
    </lineage>
</organism>